<gene>
    <name evidence="2" type="primary">ND4L</name>
</gene>
<dbReference type="EMBL" id="LC172026">
    <property type="protein sequence ID" value="BBA10454.1"/>
    <property type="molecule type" value="Genomic_DNA"/>
</dbReference>
<reference evidence="2" key="1">
    <citation type="journal article" date="2017" name="Zool. J. Linn. Soc.">
        <title>Molecular phylogeny, frequent parallel evolution and new system of Japanese clausiliid land snails (Gastropoda: Stylommatophora).</title>
        <authorList>
            <person name="Motochin R."/>
            <person name="Wang M."/>
            <person name="Ueshima R."/>
        </authorList>
    </citation>
    <scope>NUCLEOTIDE SEQUENCE</scope>
    <source>
        <strain evidence="2">AJ100</strain>
        <tissue evidence="2">Muscle</tissue>
    </source>
</reference>
<accession>A0A224ABH2</accession>
<name>A0A224ABH2_9EUPU</name>
<dbReference type="Pfam" id="PF06235">
    <property type="entry name" value="NAD4L"/>
    <property type="match status" value="1"/>
</dbReference>
<feature type="transmembrane region" description="Helical" evidence="1">
    <location>
        <begin position="6"/>
        <end position="21"/>
    </location>
</feature>
<keyword evidence="2" id="KW-0496">Mitochondrion</keyword>
<protein>
    <submittedName>
        <fullName evidence="2">NADH dehydrogenase subunit 4L</fullName>
    </submittedName>
</protein>
<dbReference type="InterPro" id="IPR009356">
    <property type="entry name" value="NAD_DH_su4L"/>
</dbReference>
<proteinExistence type="predicted"/>
<feature type="transmembrane region" description="Helical" evidence="1">
    <location>
        <begin position="28"/>
        <end position="50"/>
    </location>
</feature>
<feature type="transmembrane region" description="Helical" evidence="1">
    <location>
        <begin position="56"/>
        <end position="78"/>
    </location>
</feature>
<keyword evidence="1" id="KW-0472">Membrane</keyword>
<sequence length="94" mass="10687">MAILIMYTLLMMVMLAVFFKSKKHFMNALLCLEAMALILILSCLSLLYLIMDGYTFFLVLLTFSVIEASVALTLLISFGKIYGNDYISTTFNNY</sequence>
<keyword evidence="1" id="KW-1133">Transmembrane helix</keyword>
<dbReference type="Gene3D" id="1.10.287.3510">
    <property type="match status" value="1"/>
</dbReference>
<keyword evidence="1" id="KW-0812">Transmembrane</keyword>
<evidence type="ECO:0000313" key="2">
    <source>
        <dbReference type="EMBL" id="BBA10454.1"/>
    </source>
</evidence>
<evidence type="ECO:0000256" key="1">
    <source>
        <dbReference type="SAM" id="Phobius"/>
    </source>
</evidence>
<geneLocation type="mitochondrion" evidence="2"/>
<organism evidence="2">
    <name type="scientific">Euphaedusa sp. RM-2016</name>
    <dbReference type="NCBI Taxonomy" id="1885681"/>
    <lineage>
        <taxon>Eukaryota</taxon>
        <taxon>Metazoa</taxon>
        <taxon>Spiralia</taxon>
        <taxon>Lophotrochozoa</taxon>
        <taxon>Mollusca</taxon>
        <taxon>Gastropoda</taxon>
        <taxon>Heterobranchia</taxon>
        <taxon>Euthyneura</taxon>
        <taxon>Panpulmonata</taxon>
        <taxon>Eupulmonata</taxon>
        <taxon>Stylommatophora</taxon>
        <taxon>Helicina</taxon>
        <taxon>Clausilioidea</taxon>
        <taxon>Clausiliidae</taxon>
        <taxon>Phaedusinae</taxon>
        <taxon>Euphaedusa</taxon>
    </lineage>
</organism>
<dbReference type="AlphaFoldDB" id="A0A224ABH2"/>